<keyword evidence="2" id="KW-0255">Endonuclease</keyword>
<protein>
    <submittedName>
        <fullName evidence="2">HNH endonuclease</fullName>
    </submittedName>
</protein>
<dbReference type="STRING" id="440168.SAMN04487974_1182"/>
<reference evidence="2 3" key="1">
    <citation type="submission" date="2016-10" db="EMBL/GenBank/DDBJ databases">
        <authorList>
            <person name="de Groot N.N."/>
        </authorList>
    </citation>
    <scope>NUCLEOTIDE SEQUENCE [LARGE SCALE GENOMIC DNA]</scope>
    <source>
        <strain evidence="2 3">CGMCC 1.10267</strain>
    </source>
</reference>
<organism evidence="2 3">
    <name type="scientific">Pelagibacterium luteolum</name>
    <dbReference type="NCBI Taxonomy" id="440168"/>
    <lineage>
        <taxon>Bacteria</taxon>
        <taxon>Pseudomonadati</taxon>
        <taxon>Pseudomonadota</taxon>
        <taxon>Alphaproteobacteria</taxon>
        <taxon>Hyphomicrobiales</taxon>
        <taxon>Devosiaceae</taxon>
        <taxon>Pelagibacterium</taxon>
    </lineage>
</organism>
<keyword evidence="2" id="KW-0540">Nuclease</keyword>
<sequence length="268" mass="29715">MVNPTFVPIAIDLPEYQKLDGTKASAPFSKSTHDLFTRVSLSSPGNGDGPRTNYFKQQLVRIAEQINQPSVPYRFTDGRGQRRSMDGGCLKFVGPDGQGVVDFVEVDGFIVGVTIKPELFAAYANTSTEPTDVTQLLALEGITETERLRLVEARLGQGRFRDQVLAKWQGACAVTGVRLTRVIRASHIKPWREASHAERLDADNGLPLVATLDALFDAGLISFDDSGNMLKHADVLAEENVQLERGLRSRPNDRTAEYLRYHRQKFAL</sequence>
<dbReference type="Pfam" id="PF13391">
    <property type="entry name" value="HNH_2"/>
    <property type="match status" value="1"/>
</dbReference>
<dbReference type="RefSeq" id="WP_210183951.1">
    <property type="nucleotide sequence ID" value="NZ_FNCS01000018.1"/>
</dbReference>
<dbReference type="InterPro" id="IPR003615">
    <property type="entry name" value="HNH_nuc"/>
</dbReference>
<dbReference type="AlphaFoldDB" id="A0A1G7Z8D7"/>
<keyword evidence="2" id="KW-0378">Hydrolase</keyword>
<keyword evidence="3" id="KW-1185">Reference proteome</keyword>
<dbReference type="Proteomes" id="UP000199495">
    <property type="component" value="Unassembled WGS sequence"/>
</dbReference>
<evidence type="ECO:0000259" key="1">
    <source>
        <dbReference type="Pfam" id="PF13391"/>
    </source>
</evidence>
<accession>A0A1G7Z8D7</accession>
<gene>
    <name evidence="2" type="ORF">SAMN04487974_1182</name>
</gene>
<proteinExistence type="predicted"/>
<evidence type="ECO:0000313" key="2">
    <source>
        <dbReference type="EMBL" id="SDH04390.1"/>
    </source>
</evidence>
<name>A0A1G7Z8D7_9HYPH</name>
<feature type="domain" description="HNH nuclease" evidence="1">
    <location>
        <begin position="172"/>
        <end position="224"/>
    </location>
</feature>
<evidence type="ECO:0000313" key="3">
    <source>
        <dbReference type="Proteomes" id="UP000199495"/>
    </source>
</evidence>
<dbReference type="GO" id="GO:0004519">
    <property type="term" value="F:endonuclease activity"/>
    <property type="evidence" value="ECO:0007669"/>
    <property type="project" value="UniProtKB-KW"/>
</dbReference>
<dbReference type="EMBL" id="FNCS01000018">
    <property type="protein sequence ID" value="SDH04390.1"/>
    <property type="molecule type" value="Genomic_DNA"/>
</dbReference>